<dbReference type="Gene3D" id="2.60.120.10">
    <property type="entry name" value="Jelly Rolls"/>
    <property type="match status" value="1"/>
</dbReference>
<dbReference type="Proteomes" id="UP000323632">
    <property type="component" value="Unassembled WGS sequence"/>
</dbReference>
<sequence length="204" mass="23600">MLKRKRNFLHYSTFCQTSRYEYLTCLINCTMEKMQTQLFLLEDNGIFPNSKLPVVVYRNAFSFTEDLSDIFKETFKQNNWYNFWESGIFTYHHYHSNTHELMGVCRGSTILQFGGEDGTKVRIQAGDIVVIPAGVAHKNLMDENAVTCIGAYPKGYDYDMNYGKLNERPQADKNISEVPLPDYDPLFGKDAGLVKLWEQSKNDE</sequence>
<comment type="caution">
    <text evidence="2">The sequence shown here is derived from an EMBL/GenBank/DDBJ whole genome shotgun (WGS) entry which is preliminary data.</text>
</comment>
<reference evidence="2 3" key="1">
    <citation type="submission" date="2019-09" db="EMBL/GenBank/DDBJ databases">
        <title>Genome sequence and assembly of Taibaiella sp.</title>
        <authorList>
            <person name="Chhetri G."/>
        </authorList>
    </citation>
    <scope>NUCLEOTIDE SEQUENCE [LARGE SCALE GENOMIC DNA]</scope>
    <source>
        <strain evidence="2 3">KVB11</strain>
    </source>
</reference>
<protein>
    <submittedName>
        <fullName evidence="2">Cupin domain-containing protein</fullName>
    </submittedName>
</protein>
<evidence type="ECO:0000313" key="2">
    <source>
        <dbReference type="EMBL" id="KAA5532174.1"/>
    </source>
</evidence>
<dbReference type="PANTHER" id="PTHR36448">
    <property type="entry name" value="BLR7373 PROTEIN"/>
    <property type="match status" value="1"/>
</dbReference>
<organism evidence="2 3">
    <name type="scientific">Taibaiella lutea</name>
    <dbReference type="NCBI Taxonomy" id="2608001"/>
    <lineage>
        <taxon>Bacteria</taxon>
        <taxon>Pseudomonadati</taxon>
        <taxon>Bacteroidota</taxon>
        <taxon>Chitinophagia</taxon>
        <taxon>Chitinophagales</taxon>
        <taxon>Chitinophagaceae</taxon>
        <taxon>Taibaiella</taxon>
    </lineage>
</organism>
<evidence type="ECO:0000259" key="1">
    <source>
        <dbReference type="Pfam" id="PF07883"/>
    </source>
</evidence>
<dbReference type="InterPro" id="IPR047121">
    <property type="entry name" value="YjiB-like"/>
</dbReference>
<name>A0A5M6CAM3_9BACT</name>
<dbReference type="Pfam" id="PF07883">
    <property type="entry name" value="Cupin_2"/>
    <property type="match status" value="1"/>
</dbReference>
<dbReference type="CDD" id="cd02219">
    <property type="entry name" value="cupin_YjlB-like"/>
    <property type="match status" value="1"/>
</dbReference>
<evidence type="ECO:0000313" key="3">
    <source>
        <dbReference type="Proteomes" id="UP000323632"/>
    </source>
</evidence>
<dbReference type="InterPro" id="IPR014500">
    <property type="entry name" value="UCP019307_cupin"/>
</dbReference>
<dbReference type="PANTHER" id="PTHR36448:SF2">
    <property type="entry name" value="CUPIN TYPE-1 DOMAIN-CONTAINING PROTEIN"/>
    <property type="match status" value="1"/>
</dbReference>
<dbReference type="PIRSF" id="PIRSF019307">
    <property type="entry name" value="UCP019307"/>
    <property type="match status" value="1"/>
</dbReference>
<gene>
    <name evidence="2" type="ORF">F0919_15345</name>
</gene>
<dbReference type="InterPro" id="IPR014710">
    <property type="entry name" value="RmlC-like_jellyroll"/>
</dbReference>
<dbReference type="AlphaFoldDB" id="A0A5M6CAM3"/>
<feature type="domain" description="Cupin type-2" evidence="1">
    <location>
        <begin position="92"/>
        <end position="138"/>
    </location>
</feature>
<keyword evidence="3" id="KW-1185">Reference proteome</keyword>
<dbReference type="InterPro" id="IPR011051">
    <property type="entry name" value="RmlC_Cupin_sf"/>
</dbReference>
<dbReference type="InterPro" id="IPR013096">
    <property type="entry name" value="Cupin_2"/>
</dbReference>
<proteinExistence type="predicted"/>
<dbReference type="SUPFAM" id="SSF51182">
    <property type="entry name" value="RmlC-like cupins"/>
    <property type="match status" value="1"/>
</dbReference>
<accession>A0A5M6CAM3</accession>
<dbReference type="EMBL" id="VWSH01000004">
    <property type="protein sequence ID" value="KAA5532174.1"/>
    <property type="molecule type" value="Genomic_DNA"/>
</dbReference>